<organism evidence="3 4">
    <name type="scientific">Dimorphilus gyrociliatus</name>
    <dbReference type="NCBI Taxonomy" id="2664684"/>
    <lineage>
        <taxon>Eukaryota</taxon>
        <taxon>Metazoa</taxon>
        <taxon>Spiralia</taxon>
        <taxon>Lophotrochozoa</taxon>
        <taxon>Annelida</taxon>
        <taxon>Polychaeta</taxon>
        <taxon>Polychaeta incertae sedis</taxon>
        <taxon>Dinophilidae</taxon>
        <taxon>Dimorphilus</taxon>
    </lineage>
</organism>
<dbReference type="AlphaFoldDB" id="A0A7I8VZR7"/>
<dbReference type="Proteomes" id="UP000549394">
    <property type="component" value="Unassembled WGS sequence"/>
</dbReference>
<comment type="caution">
    <text evidence="3">The sequence shown here is derived from an EMBL/GenBank/DDBJ whole genome shotgun (WGS) entry which is preliminary data.</text>
</comment>
<keyword evidence="4" id="KW-1185">Reference proteome</keyword>
<feature type="chain" id="PRO_5029517245" evidence="2">
    <location>
        <begin position="20"/>
        <end position="511"/>
    </location>
</feature>
<dbReference type="EMBL" id="CAJFCJ010000013">
    <property type="protein sequence ID" value="CAD5120914.1"/>
    <property type="molecule type" value="Genomic_DNA"/>
</dbReference>
<feature type="transmembrane region" description="Helical" evidence="1">
    <location>
        <begin position="430"/>
        <end position="453"/>
    </location>
</feature>
<feature type="signal peptide" evidence="2">
    <location>
        <begin position="1"/>
        <end position="19"/>
    </location>
</feature>
<gene>
    <name evidence="3" type="ORF">DGYR_LOCUS8923</name>
</gene>
<keyword evidence="2" id="KW-0732">Signal</keyword>
<protein>
    <submittedName>
        <fullName evidence="3">DgyrCDS9468</fullName>
    </submittedName>
</protein>
<name>A0A7I8VZR7_9ANNE</name>
<evidence type="ECO:0000256" key="1">
    <source>
        <dbReference type="SAM" id="Phobius"/>
    </source>
</evidence>
<sequence length="511" mass="58600">MRALITLLWICLFVISVQSSDTREDEDFKLHLIGRIDYTVNSPVGKFYPSVGLYASKSKEELQQLKKGGNITLVCSVDEPKKQMKISLFKKFEKDNGDSEYKFLGGHLNSAESPPTEFTKNRYFYPVNYKSYAEKGYGRYLRFTMTDIGPNDMGEFACRPSTGGISPNTYIKTKLVIPYLPIESTELKEITQNINETVEKELEKESEDPIIVLKSDKTKRLQYKVSLKTEEKPIITFDGGEHEKESPVKWDGPDVECDKSKIDVIYQHTICYYTYTAKFSDFKLTDNQGSIRLKAAAKKFESESDIIHRTLKIVSKPEFECQDYTHIKKSSSGPFNISCSIYMNPLTEDWKWSVNEEFELHPLNKTVIVDNTTITVESSKIDDEYKLELVLSTNEFDVSFLESLDLKLKAENEHGSNEKEISISWAGKSLMFILFISYIYVGIGIFFSTRLLFFISNITLPTLLTILNACISNLFYFIVMLLLCEKLSKINIKIIVWSNDEVIFTNISSSE</sequence>
<keyword evidence="1" id="KW-0812">Transmembrane</keyword>
<reference evidence="3 4" key="1">
    <citation type="submission" date="2020-08" db="EMBL/GenBank/DDBJ databases">
        <authorList>
            <person name="Hejnol A."/>
        </authorList>
    </citation>
    <scope>NUCLEOTIDE SEQUENCE [LARGE SCALE GENOMIC DNA]</scope>
</reference>
<evidence type="ECO:0000313" key="3">
    <source>
        <dbReference type="EMBL" id="CAD5120914.1"/>
    </source>
</evidence>
<proteinExistence type="predicted"/>
<evidence type="ECO:0000313" key="4">
    <source>
        <dbReference type="Proteomes" id="UP000549394"/>
    </source>
</evidence>
<keyword evidence="1" id="KW-0472">Membrane</keyword>
<keyword evidence="1" id="KW-1133">Transmembrane helix</keyword>
<feature type="transmembrane region" description="Helical" evidence="1">
    <location>
        <begin position="460"/>
        <end position="483"/>
    </location>
</feature>
<evidence type="ECO:0000256" key="2">
    <source>
        <dbReference type="SAM" id="SignalP"/>
    </source>
</evidence>
<accession>A0A7I8VZR7</accession>